<dbReference type="GO" id="GO:0060076">
    <property type="term" value="C:excitatory synapse"/>
    <property type="evidence" value="ECO:0007669"/>
    <property type="project" value="TreeGrafter"/>
</dbReference>
<dbReference type="InterPro" id="IPR011701">
    <property type="entry name" value="MFS"/>
</dbReference>
<keyword evidence="4" id="KW-0769">Symport</keyword>
<comment type="subcellular location">
    <subcellularLocation>
        <location evidence="1">Membrane</location>
        <topology evidence="1">Multi-pass membrane protein</topology>
    </subcellularLocation>
</comment>
<name>R7TRM9_CAPTE</name>
<evidence type="ECO:0000256" key="4">
    <source>
        <dbReference type="ARBA" id="ARBA00022847"/>
    </source>
</evidence>
<feature type="compositionally biased region" description="Basic and acidic residues" evidence="7">
    <location>
        <begin position="482"/>
        <end position="492"/>
    </location>
</feature>
<dbReference type="InterPro" id="IPR020846">
    <property type="entry name" value="MFS_dom"/>
</dbReference>
<dbReference type="OMA" id="FWYMPKE"/>
<dbReference type="OrthoDB" id="2985014at2759"/>
<feature type="transmembrane region" description="Helical" evidence="8">
    <location>
        <begin position="359"/>
        <end position="379"/>
    </location>
</feature>
<dbReference type="AlphaFoldDB" id="R7TRM9"/>
<dbReference type="EMBL" id="KB309665">
    <property type="protein sequence ID" value="ELT93685.1"/>
    <property type="molecule type" value="Genomic_DNA"/>
</dbReference>
<organism evidence="10">
    <name type="scientific">Capitella teleta</name>
    <name type="common">Polychaete worm</name>
    <dbReference type="NCBI Taxonomy" id="283909"/>
    <lineage>
        <taxon>Eukaryota</taxon>
        <taxon>Metazoa</taxon>
        <taxon>Spiralia</taxon>
        <taxon>Lophotrochozoa</taxon>
        <taxon>Annelida</taxon>
        <taxon>Polychaeta</taxon>
        <taxon>Sedentaria</taxon>
        <taxon>Scolecida</taxon>
        <taxon>Capitellidae</taxon>
        <taxon>Capitella</taxon>
    </lineage>
</organism>
<dbReference type="HOGENOM" id="CLU_001265_5_0_1"/>
<feature type="transmembrane region" description="Helical" evidence="8">
    <location>
        <begin position="423"/>
        <end position="444"/>
    </location>
</feature>
<evidence type="ECO:0000313" key="12">
    <source>
        <dbReference type="Proteomes" id="UP000014760"/>
    </source>
</evidence>
<feature type="transmembrane region" description="Helical" evidence="8">
    <location>
        <begin position="104"/>
        <end position="123"/>
    </location>
</feature>
<evidence type="ECO:0000313" key="11">
    <source>
        <dbReference type="EnsemblMetazoa" id="CapteP208926"/>
    </source>
</evidence>
<dbReference type="InterPro" id="IPR050382">
    <property type="entry name" value="MFS_Na/Anion_cotransporter"/>
</dbReference>
<keyword evidence="12" id="KW-1185">Reference proteome</keyword>
<evidence type="ECO:0000256" key="5">
    <source>
        <dbReference type="ARBA" id="ARBA00022989"/>
    </source>
</evidence>
<dbReference type="EnsemblMetazoa" id="CapteT208926">
    <property type="protein sequence ID" value="CapteP208926"/>
    <property type="gene ID" value="CapteG208926"/>
</dbReference>
<dbReference type="SUPFAM" id="SSF103473">
    <property type="entry name" value="MFS general substrate transporter"/>
    <property type="match status" value="1"/>
</dbReference>
<dbReference type="FunFam" id="1.20.1250.20:FF:000423">
    <property type="entry name" value="Putative inorganic phosphate cotransporter-like Protein"/>
    <property type="match status" value="1"/>
</dbReference>
<feature type="transmembrane region" description="Helical" evidence="8">
    <location>
        <begin position="165"/>
        <end position="183"/>
    </location>
</feature>
<feature type="transmembrane region" description="Helical" evidence="8">
    <location>
        <begin position="334"/>
        <end position="353"/>
    </location>
</feature>
<feature type="transmembrane region" description="Helical" evidence="8">
    <location>
        <begin position="298"/>
        <end position="322"/>
    </location>
</feature>
<reference evidence="12" key="1">
    <citation type="submission" date="2012-12" db="EMBL/GenBank/DDBJ databases">
        <authorList>
            <person name="Hellsten U."/>
            <person name="Grimwood J."/>
            <person name="Chapman J.A."/>
            <person name="Shapiro H."/>
            <person name="Aerts A."/>
            <person name="Otillar R.P."/>
            <person name="Terry A.Y."/>
            <person name="Boore J.L."/>
            <person name="Simakov O."/>
            <person name="Marletaz F."/>
            <person name="Cho S.-J."/>
            <person name="Edsinger-Gonzales E."/>
            <person name="Havlak P."/>
            <person name="Kuo D.-H."/>
            <person name="Larsson T."/>
            <person name="Lv J."/>
            <person name="Arendt D."/>
            <person name="Savage R."/>
            <person name="Osoegawa K."/>
            <person name="de Jong P."/>
            <person name="Lindberg D.R."/>
            <person name="Seaver E.C."/>
            <person name="Weisblat D.A."/>
            <person name="Putnam N.H."/>
            <person name="Grigoriev I.V."/>
            <person name="Rokhsar D.S."/>
        </authorList>
    </citation>
    <scope>NUCLEOTIDE SEQUENCE</scope>
    <source>
        <strain evidence="12">I ESC-2004</strain>
    </source>
</reference>
<dbReference type="PANTHER" id="PTHR11662">
    <property type="entry name" value="SOLUTE CARRIER FAMILY 17"/>
    <property type="match status" value="1"/>
</dbReference>
<dbReference type="Pfam" id="PF07690">
    <property type="entry name" value="MFS_1"/>
    <property type="match status" value="1"/>
</dbReference>
<keyword evidence="5 8" id="KW-1133">Transmembrane helix</keyword>
<keyword evidence="6 8" id="KW-0472">Membrane</keyword>
<dbReference type="GO" id="GO:0098700">
    <property type="term" value="P:neurotransmitter loading into synaptic vesicle"/>
    <property type="evidence" value="ECO:0007669"/>
    <property type="project" value="TreeGrafter"/>
</dbReference>
<evidence type="ECO:0000256" key="1">
    <source>
        <dbReference type="ARBA" id="ARBA00004141"/>
    </source>
</evidence>
<evidence type="ECO:0000256" key="8">
    <source>
        <dbReference type="SAM" id="Phobius"/>
    </source>
</evidence>
<evidence type="ECO:0000259" key="9">
    <source>
        <dbReference type="PROSITE" id="PS50850"/>
    </source>
</evidence>
<dbReference type="GO" id="GO:0030672">
    <property type="term" value="C:synaptic vesicle membrane"/>
    <property type="evidence" value="ECO:0007669"/>
    <property type="project" value="TreeGrafter"/>
</dbReference>
<feature type="transmembrane region" description="Helical" evidence="8">
    <location>
        <begin position="21"/>
        <end position="49"/>
    </location>
</feature>
<dbReference type="PANTHER" id="PTHR11662:SF456">
    <property type="entry name" value="VESICULAR GLUTAMATE TRANSPORTER, ISOFORM A"/>
    <property type="match status" value="1"/>
</dbReference>
<feature type="domain" description="Major facilitator superfamily (MFS) profile" evidence="9">
    <location>
        <begin position="23"/>
        <end position="449"/>
    </location>
</feature>
<sequence length="533" mass="58149">MATDETTENPASSGFYLPRRYVITFMLFLGMLITHAQRVNIAVTAVTILDKTISEKLDGGAIDVPDVEWDSQMVGILHSVFYVGYLITQIPGGYLSTVLPSHRIFGGCIALSCAMNMMLPVAIENVGFTFTCTVRVLQGLCEGVLYPSCYAVMRHWTTPDEKSRVGALVLTGAYLGPVIGLSLSGSVTHYIGWNYVYYIHGSFGLVWFVLWILFSHERPNTHPTISDAELKSIEASQGDAALQYKNEKVPWKEIFMSLPVHALNVCNFARSFIFFLLLTNEPAYVNAFGFSLAENGVFSALPHATMAILALLGGPIADWMIADSMFNITQVRKLFTCIGFGMEALCLYCLSFIEDGTIAIVFLTIGVGSSAATISGWQINHLDLAPRYASVLAGITTTVGTVAGIINPLIVGVMTKDQDLRSWQYVFILSASILVFAVIFYAVFGSGDLQPWAEPKGELQVIEKCNPFEQKPYGTFSGQMDDNGKPVDDDLAKTPQLPEESEQDNIPSDATMAEEGEAPPPGPSEGEVEEAAR</sequence>
<feature type="region of interest" description="Disordered" evidence="7">
    <location>
        <begin position="472"/>
        <end position="533"/>
    </location>
</feature>
<dbReference type="GO" id="GO:0035249">
    <property type="term" value="P:synaptic transmission, glutamatergic"/>
    <property type="evidence" value="ECO:0007669"/>
    <property type="project" value="TreeGrafter"/>
</dbReference>
<gene>
    <name evidence="10" type="ORF">CAPTEDRAFT_208926</name>
</gene>
<feature type="transmembrane region" description="Helical" evidence="8">
    <location>
        <begin position="195"/>
        <end position="214"/>
    </location>
</feature>
<evidence type="ECO:0000256" key="2">
    <source>
        <dbReference type="ARBA" id="ARBA00022448"/>
    </source>
</evidence>
<protein>
    <recommendedName>
        <fullName evidence="9">Major facilitator superfamily (MFS) profile domain-containing protein</fullName>
    </recommendedName>
</protein>
<dbReference type="Gene3D" id="1.20.1250.20">
    <property type="entry name" value="MFS general substrate transporter like domains"/>
    <property type="match status" value="2"/>
</dbReference>
<evidence type="ECO:0000313" key="10">
    <source>
        <dbReference type="EMBL" id="ELT93685.1"/>
    </source>
</evidence>
<dbReference type="GO" id="GO:0050803">
    <property type="term" value="P:regulation of synapse structure or activity"/>
    <property type="evidence" value="ECO:0007669"/>
    <property type="project" value="TreeGrafter"/>
</dbReference>
<accession>R7TRM9</accession>
<dbReference type="GO" id="GO:0005326">
    <property type="term" value="F:neurotransmitter transmembrane transporter activity"/>
    <property type="evidence" value="ECO:0007669"/>
    <property type="project" value="TreeGrafter"/>
</dbReference>
<evidence type="ECO:0000256" key="7">
    <source>
        <dbReference type="SAM" id="MobiDB-lite"/>
    </source>
</evidence>
<dbReference type="GO" id="GO:0015293">
    <property type="term" value="F:symporter activity"/>
    <property type="evidence" value="ECO:0007669"/>
    <property type="project" value="UniProtKB-KW"/>
</dbReference>
<dbReference type="STRING" id="283909.R7TRM9"/>
<dbReference type="EMBL" id="AMQN01012660">
    <property type="status" value="NOT_ANNOTATED_CDS"/>
    <property type="molecule type" value="Genomic_DNA"/>
</dbReference>
<dbReference type="GO" id="GO:0005313">
    <property type="term" value="F:L-glutamate transmembrane transporter activity"/>
    <property type="evidence" value="ECO:0007669"/>
    <property type="project" value="TreeGrafter"/>
</dbReference>
<proteinExistence type="predicted"/>
<dbReference type="PROSITE" id="PS50850">
    <property type="entry name" value="MFS"/>
    <property type="match status" value="1"/>
</dbReference>
<dbReference type="Proteomes" id="UP000014760">
    <property type="component" value="Unassembled WGS sequence"/>
</dbReference>
<dbReference type="InterPro" id="IPR036259">
    <property type="entry name" value="MFS_trans_sf"/>
</dbReference>
<feature type="transmembrane region" description="Helical" evidence="8">
    <location>
        <begin position="391"/>
        <end position="411"/>
    </location>
</feature>
<evidence type="ECO:0000256" key="6">
    <source>
        <dbReference type="ARBA" id="ARBA00023136"/>
    </source>
</evidence>
<reference evidence="10 12" key="2">
    <citation type="journal article" date="2013" name="Nature">
        <title>Insights into bilaterian evolution from three spiralian genomes.</title>
        <authorList>
            <person name="Simakov O."/>
            <person name="Marletaz F."/>
            <person name="Cho S.J."/>
            <person name="Edsinger-Gonzales E."/>
            <person name="Havlak P."/>
            <person name="Hellsten U."/>
            <person name="Kuo D.H."/>
            <person name="Larsson T."/>
            <person name="Lv J."/>
            <person name="Arendt D."/>
            <person name="Savage R."/>
            <person name="Osoegawa K."/>
            <person name="de Jong P."/>
            <person name="Grimwood J."/>
            <person name="Chapman J.A."/>
            <person name="Shapiro H."/>
            <person name="Aerts A."/>
            <person name="Otillar R.P."/>
            <person name="Terry A.Y."/>
            <person name="Boore J.L."/>
            <person name="Grigoriev I.V."/>
            <person name="Lindberg D.R."/>
            <person name="Seaver E.C."/>
            <person name="Weisblat D.A."/>
            <person name="Putnam N.H."/>
            <person name="Rokhsar D.S."/>
        </authorList>
    </citation>
    <scope>NUCLEOTIDE SEQUENCE</scope>
    <source>
        <strain evidence="10 12">I ESC-2004</strain>
    </source>
</reference>
<dbReference type="FunFam" id="1.20.1250.20:FF:000003">
    <property type="entry name" value="Solute carrier family 17 member 3"/>
    <property type="match status" value="1"/>
</dbReference>
<reference evidence="11" key="3">
    <citation type="submission" date="2015-06" db="UniProtKB">
        <authorList>
            <consortium name="EnsemblMetazoa"/>
        </authorList>
    </citation>
    <scope>IDENTIFICATION</scope>
</reference>
<feature type="transmembrane region" description="Helical" evidence="8">
    <location>
        <begin position="73"/>
        <end position="92"/>
    </location>
</feature>
<keyword evidence="2" id="KW-0813">Transport</keyword>
<keyword evidence="3 8" id="KW-0812">Transmembrane</keyword>
<evidence type="ECO:0000256" key="3">
    <source>
        <dbReference type="ARBA" id="ARBA00022692"/>
    </source>
</evidence>